<keyword evidence="2" id="KW-0547">Nucleotide-binding</keyword>
<dbReference type="Pfam" id="PF19269">
    <property type="entry name" value="Anticodon_2"/>
    <property type="match status" value="1"/>
</dbReference>
<comment type="caution">
    <text evidence="7">The sequence shown here is derived from an EMBL/GenBank/DDBJ whole genome shotgun (WGS) entry which is preliminary data.</text>
</comment>
<feature type="non-terminal residue" evidence="7">
    <location>
        <position position="1"/>
    </location>
</feature>
<evidence type="ECO:0000256" key="4">
    <source>
        <dbReference type="ARBA" id="ARBA00022917"/>
    </source>
</evidence>
<evidence type="ECO:0000256" key="1">
    <source>
        <dbReference type="ARBA" id="ARBA00022598"/>
    </source>
</evidence>
<feature type="domain" description="Aminoacyl-tRNA synthetase class I anticodon-binding" evidence="6">
    <location>
        <begin position="5"/>
        <end position="131"/>
    </location>
</feature>
<keyword evidence="1" id="KW-0436">Ligase</keyword>
<dbReference type="Gene3D" id="1.10.10.350">
    <property type="match status" value="1"/>
</dbReference>
<dbReference type="GO" id="GO:0005829">
    <property type="term" value="C:cytosol"/>
    <property type="evidence" value="ECO:0007669"/>
    <property type="project" value="TreeGrafter"/>
</dbReference>
<sequence length="135" mass="15482">GFTPKDKKTTEKIVALYKERMHKIAEIAEYAGFFFQDFLKYDKELLSWKGSDSETTKAMLKKAESILIEVKDWKEETIEKVLMEAAEKEENRGLLLWPLRVALTGQKSSPSPFEVADVLGKKATLQRIKEATNKL</sequence>
<name>A0A0F8ZYW4_9ZZZZ</name>
<dbReference type="GO" id="GO:0000049">
    <property type="term" value="F:tRNA binding"/>
    <property type="evidence" value="ECO:0007669"/>
    <property type="project" value="InterPro"/>
</dbReference>
<keyword evidence="4" id="KW-0648">Protein biosynthesis</keyword>
<dbReference type="GO" id="GO:0005524">
    <property type="term" value="F:ATP binding"/>
    <property type="evidence" value="ECO:0007669"/>
    <property type="project" value="UniProtKB-KW"/>
</dbReference>
<keyword evidence="5" id="KW-0030">Aminoacyl-tRNA synthetase</keyword>
<dbReference type="GO" id="GO:0006424">
    <property type="term" value="P:glutamyl-tRNA aminoacylation"/>
    <property type="evidence" value="ECO:0007669"/>
    <property type="project" value="TreeGrafter"/>
</dbReference>
<dbReference type="InterPro" id="IPR045462">
    <property type="entry name" value="aa-tRNA-synth_I_cd-bd"/>
</dbReference>
<dbReference type="AlphaFoldDB" id="A0A0F8ZYW4"/>
<evidence type="ECO:0000313" key="7">
    <source>
        <dbReference type="EMBL" id="KKK65126.1"/>
    </source>
</evidence>
<organism evidence="7">
    <name type="scientific">marine sediment metagenome</name>
    <dbReference type="NCBI Taxonomy" id="412755"/>
    <lineage>
        <taxon>unclassified sequences</taxon>
        <taxon>metagenomes</taxon>
        <taxon>ecological metagenomes</taxon>
    </lineage>
</organism>
<evidence type="ECO:0000256" key="3">
    <source>
        <dbReference type="ARBA" id="ARBA00022840"/>
    </source>
</evidence>
<dbReference type="InterPro" id="IPR008925">
    <property type="entry name" value="aa_tRNA-synth_I_cd-bd_sf"/>
</dbReference>
<proteinExistence type="predicted"/>
<evidence type="ECO:0000259" key="6">
    <source>
        <dbReference type="Pfam" id="PF19269"/>
    </source>
</evidence>
<accession>A0A0F8ZYW4</accession>
<dbReference type="InterPro" id="IPR049940">
    <property type="entry name" value="GluQ/Sye"/>
</dbReference>
<evidence type="ECO:0000256" key="2">
    <source>
        <dbReference type="ARBA" id="ARBA00022741"/>
    </source>
</evidence>
<gene>
    <name evidence="7" type="ORF">LCGC14_2977300</name>
</gene>
<evidence type="ECO:0000256" key="5">
    <source>
        <dbReference type="ARBA" id="ARBA00023146"/>
    </source>
</evidence>
<dbReference type="SUPFAM" id="SSF48163">
    <property type="entry name" value="An anticodon-binding domain of class I aminoacyl-tRNA synthetases"/>
    <property type="match status" value="1"/>
</dbReference>
<protein>
    <recommendedName>
        <fullName evidence="6">Aminoacyl-tRNA synthetase class I anticodon-binding domain-containing protein</fullName>
    </recommendedName>
</protein>
<dbReference type="PANTHER" id="PTHR43311">
    <property type="entry name" value="GLUTAMATE--TRNA LIGASE"/>
    <property type="match status" value="1"/>
</dbReference>
<dbReference type="PANTHER" id="PTHR43311:SF1">
    <property type="entry name" value="GLUTAMYL-Q TRNA(ASP) SYNTHETASE"/>
    <property type="match status" value="1"/>
</dbReference>
<dbReference type="EMBL" id="LAZR01060706">
    <property type="protein sequence ID" value="KKK65126.1"/>
    <property type="molecule type" value="Genomic_DNA"/>
</dbReference>
<dbReference type="InterPro" id="IPR020751">
    <property type="entry name" value="aa-tRNA-synth_I_codon-bd_sub2"/>
</dbReference>
<reference evidence="7" key="1">
    <citation type="journal article" date="2015" name="Nature">
        <title>Complex archaea that bridge the gap between prokaryotes and eukaryotes.</title>
        <authorList>
            <person name="Spang A."/>
            <person name="Saw J.H."/>
            <person name="Jorgensen S.L."/>
            <person name="Zaremba-Niedzwiedzka K."/>
            <person name="Martijn J."/>
            <person name="Lind A.E."/>
            <person name="van Eijk R."/>
            <person name="Schleper C."/>
            <person name="Guy L."/>
            <person name="Ettema T.J."/>
        </authorList>
    </citation>
    <scope>NUCLEOTIDE SEQUENCE</scope>
</reference>
<dbReference type="GO" id="GO:0004818">
    <property type="term" value="F:glutamate-tRNA ligase activity"/>
    <property type="evidence" value="ECO:0007669"/>
    <property type="project" value="TreeGrafter"/>
</dbReference>
<keyword evidence="3" id="KW-0067">ATP-binding</keyword>